<proteinExistence type="predicted"/>
<reference evidence="1 4" key="2">
    <citation type="submission" date="2020-07" db="EMBL/GenBank/DDBJ databases">
        <title>Sequencing the genomes of 1000 actinobacteria strains.</title>
        <authorList>
            <person name="Klenk H.-P."/>
        </authorList>
    </citation>
    <scope>NUCLEOTIDE SEQUENCE [LARGE SCALE GENOMIC DNA]</scope>
    <source>
        <strain evidence="1 4">DSM 45117</strain>
    </source>
</reference>
<accession>A0A1I2SIV4</accession>
<dbReference type="Proteomes" id="UP000199052">
    <property type="component" value="Unassembled WGS sequence"/>
</dbReference>
<dbReference type="PANTHER" id="PTHR20883:SF48">
    <property type="entry name" value="ECTOINE DIOXYGENASE"/>
    <property type="match status" value="1"/>
</dbReference>
<keyword evidence="2" id="KW-0560">Oxidoreductase</keyword>
<dbReference type="Proteomes" id="UP000533017">
    <property type="component" value="Unassembled WGS sequence"/>
</dbReference>
<dbReference type="STRING" id="504797.SAMN05421678_106242"/>
<gene>
    <name evidence="1" type="ORF">FHR37_002842</name>
    <name evidence="2" type="ORF">SAMN05421678_106242</name>
</gene>
<dbReference type="PANTHER" id="PTHR20883">
    <property type="entry name" value="PHYTANOYL-COA DIOXYGENASE DOMAIN CONTAINING 1"/>
    <property type="match status" value="1"/>
</dbReference>
<evidence type="ECO:0000313" key="3">
    <source>
        <dbReference type="Proteomes" id="UP000199052"/>
    </source>
</evidence>
<sequence length="242" mass="26447">MPTLRPEQCERFREDGFLVYGPLLSSEEVAALGDRVDALASAEGDAAKVAVRMETAAATLEGVSRRDKVWQLMMAAQADELIASIAQHPQILDVIRQLMQTEDVRYLQDQVLMKPAFHGSHVSWHQDSGYWTNVEPWIDPPAIVTCWVAIDNVTEDNGCVRMVPGSHKGGVLPHEPGGDHLLHVQGVDLTSAVPVILPPGGVSFHHSCTVHGSAPNTTPHRRRGLALTYVRGDAKVTDRQTT</sequence>
<dbReference type="AlphaFoldDB" id="A0A1I2SIV4"/>
<dbReference type="GO" id="GO:0016706">
    <property type="term" value="F:2-oxoglutarate-dependent dioxygenase activity"/>
    <property type="evidence" value="ECO:0007669"/>
    <property type="project" value="UniProtKB-ARBA"/>
</dbReference>
<protein>
    <submittedName>
        <fullName evidence="1">Ectoine hydroxylase-related dioxygenase (Phytanoyl-CoA dioxygenase family)</fullName>
    </submittedName>
    <submittedName>
        <fullName evidence="2">Phytanoyl-CoA dioxygenase (PhyH)</fullName>
    </submittedName>
</protein>
<dbReference type="RefSeq" id="WP_092883454.1">
    <property type="nucleotide sequence ID" value="NZ_FOOI01000006.1"/>
</dbReference>
<evidence type="ECO:0000313" key="1">
    <source>
        <dbReference type="EMBL" id="NYH83991.1"/>
    </source>
</evidence>
<dbReference type="Gene3D" id="2.60.120.620">
    <property type="entry name" value="q2cbj1_9rhob like domain"/>
    <property type="match status" value="1"/>
</dbReference>
<dbReference type="Pfam" id="PF05721">
    <property type="entry name" value="PhyH"/>
    <property type="match status" value="1"/>
</dbReference>
<dbReference type="EMBL" id="FOOI01000006">
    <property type="protein sequence ID" value="SFG52688.1"/>
    <property type="molecule type" value="Genomic_DNA"/>
</dbReference>
<dbReference type="OrthoDB" id="2573519at2"/>
<evidence type="ECO:0000313" key="4">
    <source>
        <dbReference type="Proteomes" id="UP000533017"/>
    </source>
</evidence>
<dbReference type="SUPFAM" id="SSF51197">
    <property type="entry name" value="Clavaminate synthase-like"/>
    <property type="match status" value="1"/>
</dbReference>
<keyword evidence="4" id="KW-1185">Reference proteome</keyword>
<reference evidence="2 3" key="1">
    <citation type="submission" date="2016-10" db="EMBL/GenBank/DDBJ databases">
        <authorList>
            <person name="de Groot N.N."/>
        </authorList>
    </citation>
    <scope>NUCLEOTIDE SEQUENCE [LARGE SCALE GENOMIC DNA]</scope>
    <source>
        <strain evidence="2 3">CPCC 202808</strain>
    </source>
</reference>
<name>A0A1I2SIV4_9ACTN</name>
<evidence type="ECO:0000313" key="2">
    <source>
        <dbReference type="EMBL" id="SFG52688.1"/>
    </source>
</evidence>
<dbReference type="EMBL" id="JACBZA010000001">
    <property type="protein sequence ID" value="NYH83991.1"/>
    <property type="molecule type" value="Genomic_DNA"/>
</dbReference>
<organism evidence="2 3">
    <name type="scientific">Actinopolymorpha cephalotaxi</name>
    <dbReference type="NCBI Taxonomy" id="504797"/>
    <lineage>
        <taxon>Bacteria</taxon>
        <taxon>Bacillati</taxon>
        <taxon>Actinomycetota</taxon>
        <taxon>Actinomycetes</taxon>
        <taxon>Propionibacteriales</taxon>
        <taxon>Actinopolymorphaceae</taxon>
        <taxon>Actinopolymorpha</taxon>
    </lineage>
</organism>
<dbReference type="InterPro" id="IPR008775">
    <property type="entry name" value="Phytyl_CoA_dOase-like"/>
</dbReference>
<dbReference type="GO" id="GO:0005506">
    <property type="term" value="F:iron ion binding"/>
    <property type="evidence" value="ECO:0007669"/>
    <property type="project" value="UniProtKB-ARBA"/>
</dbReference>
<keyword evidence="2" id="KW-0223">Dioxygenase</keyword>